<dbReference type="GO" id="GO:0004637">
    <property type="term" value="F:phosphoribosylamine-glycine ligase activity"/>
    <property type="evidence" value="ECO:0007669"/>
    <property type="project" value="TreeGrafter"/>
</dbReference>
<evidence type="ECO:0000256" key="5">
    <source>
        <dbReference type="ARBA" id="ARBA00022598"/>
    </source>
</evidence>
<evidence type="ECO:0000256" key="7">
    <source>
        <dbReference type="ARBA" id="ARBA00022755"/>
    </source>
</evidence>
<dbReference type="Pfam" id="PF00586">
    <property type="entry name" value="AIRS"/>
    <property type="match status" value="1"/>
</dbReference>
<dbReference type="InterPro" id="IPR036921">
    <property type="entry name" value="PurM-like_N_sf"/>
</dbReference>
<keyword evidence="5 13" id="KW-0436">Ligase</keyword>
<dbReference type="FunFam" id="3.90.650.10:FF:000001">
    <property type="entry name" value="Phosphoribosylformylglycinamidine cyclo-ligase"/>
    <property type="match status" value="1"/>
</dbReference>
<dbReference type="GO" id="GO:0005829">
    <property type="term" value="C:cytosol"/>
    <property type="evidence" value="ECO:0007669"/>
    <property type="project" value="TreeGrafter"/>
</dbReference>
<evidence type="ECO:0000256" key="10">
    <source>
        <dbReference type="ARBA" id="ARBA00032931"/>
    </source>
</evidence>
<dbReference type="GO" id="GO:0005524">
    <property type="term" value="F:ATP binding"/>
    <property type="evidence" value="ECO:0007669"/>
    <property type="project" value="UniProtKB-KW"/>
</dbReference>
<dbReference type="FunFam" id="3.30.1330.10:FF:000001">
    <property type="entry name" value="Phosphoribosylformylglycinamidine cyclo-ligase"/>
    <property type="match status" value="1"/>
</dbReference>
<evidence type="ECO:0000256" key="3">
    <source>
        <dbReference type="ARBA" id="ARBA00013047"/>
    </source>
</evidence>
<evidence type="ECO:0000313" key="16">
    <source>
        <dbReference type="EMBL" id="BAO45197.1"/>
    </source>
</evidence>
<evidence type="ECO:0000256" key="6">
    <source>
        <dbReference type="ARBA" id="ARBA00022741"/>
    </source>
</evidence>
<dbReference type="PANTHER" id="PTHR10520:SF12">
    <property type="entry name" value="TRIFUNCTIONAL PURINE BIOSYNTHETIC PROTEIN ADENOSINE-3"/>
    <property type="match status" value="1"/>
</dbReference>
<accession>A0A7U6GK83</accession>
<dbReference type="HAMAP" id="MF_00741">
    <property type="entry name" value="AIRS"/>
    <property type="match status" value="1"/>
</dbReference>
<dbReference type="OrthoDB" id="9777881at2"/>
<dbReference type="GO" id="GO:0004641">
    <property type="term" value="F:phosphoribosylformylglycinamidine cyclo-ligase activity"/>
    <property type="evidence" value="ECO:0007669"/>
    <property type="project" value="UniProtKB-UniRule"/>
</dbReference>
<protein>
    <recommendedName>
        <fullName evidence="4 13">Phosphoribosylformylglycinamidine cyclo-ligase</fullName>
        <ecNumber evidence="3 13">6.3.3.1</ecNumber>
    </recommendedName>
    <alternativeName>
        <fullName evidence="10 13">AIR synthase</fullName>
    </alternativeName>
    <alternativeName>
        <fullName evidence="11 13">AIRS</fullName>
    </alternativeName>
    <alternativeName>
        <fullName evidence="9 13">Phosphoribosyl-aminoimidazole synthetase</fullName>
    </alternativeName>
</protein>
<evidence type="ECO:0000256" key="8">
    <source>
        <dbReference type="ARBA" id="ARBA00022840"/>
    </source>
</evidence>
<reference evidence="16 17" key="1">
    <citation type="journal article" date="2014" name="PLoS ONE">
        <title>Physiological and genomic features of a novel sulfur-oxidizing gammaproteobacterium belonging to a previously uncultivated symbiotic lineage isolated from a hydrothermal vent.</title>
        <authorList>
            <person name="Nunoura T."/>
            <person name="Takaki Y."/>
            <person name="Kazama H."/>
            <person name="Kakuta J."/>
            <person name="Shimamura S."/>
            <person name="Makita H."/>
            <person name="Hirai M."/>
            <person name="Miyazaki M."/>
            <person name="Takai K."/>
        </authorList>
    </citation>
    <scope>NUCLEOTIDE SEQUENCE [LARGE SCALE GENOMIC DNA]</scope>
    <source>
        <strain evidence="16 17">Hiromi1</strain>
    </source>
</reference>
<keyword evidence="8 13" id="KW-0067">ATP-binding</keyword>
<dbReference type="SUPFAM" id="SSF55326">
    <property type="entry name" value="PurM N-terminal domain-like"/>
    <property type="match status" value="1"/>
</dbReference>
<dbReference type="Proteomes" id="UP000031631">
    <property type="component" value="Chromosome"/>
</dbReference>
<comment type="similarity">
    <text evidence="2 13">Belongs to the AIR synthase family.</text>
</comment>
<evidence type="ECO:0000256" key="2">
    <source>
        <dbReference type="ARBA" id="ARBA00010280"/>
    </source>
</evidence>
<dbReference type="KEGG" id="tbn:TBH_C2286"/>
<keyword evidence="13" id="KW-0963">Cytoplasm</keyword>
<dbReference type="EMBL" id="AP012273">
    <property type="protein sequence ID" value="BAO45197.1"/>
    <property type="molecule type" value="Genomic_DNA"/>
</dbReference>
<keyword evidence="17" id="KW-1185">Reference proteome</keyword>
<comment type="subcellular location">
    <subcellularLocation>
        <location evidence="13">Cytoplasm</location>
    </subcellularLocation>
</comment>
<keyword evidence="6 13" id="KW-0547">Nucleotide-binding</keyword>
<dbReference type="InterPro" id="IPR016188">
    <property type="entry name" value="PurM-like_N"/>
</dbReference>
<dbReference type="EC" id="6.3.3.1" evidence="3 13"/>
<evidence type="ECO:0000256" key="4">
    <source>
        <dbReference type="ARBA" id="ARBA00020367"/>
    </source>
</evidence>
<dbReference type="AlphaFoldDB" id="A0A7U6GK83"/>
<proteinExistence type="inferred from homology"/>
<dbReference type="Pfam" id="PF02769">
    <property type="entry name" value="AIRS_C"/>
    <property type="match status" value="1"/>
</dbReference>
<keyword evidence="7 13" id="KW-0658">Purine biosynthesis</keyword>
<gene>
    <name evidence="13 16" type="primary">purM</name>
    <name evidence="16" type="ORF">TBH_C2286</name>
</gene>
<feature type="domain" description="PurM-like C-terminal" evidence="15">
    <location>
        <begin position="181"/>
        <end position="341"/>
    </location>
</feature>
<dbReference type="CDD" id="cd02196">
    <property type="entry name" value="PurM"/>
    <property type="match status" value="1"/>
</dbReference>
<dbReference type="Gene3D" id="3.90.650.10">
    <property type="entry name" value="PurM-like C-terminal domain"/>
    <property type="match status" value="1"/>
</dbReference>
<dbReference type="InterPro" id="IPR036676">
    <property type="entry name" value="PurM-like_C_sf"/>
</dbReference>
<dbReference type="Gene3D" id="3.30.1330.10">
    <property type="entry name" value="PurM-like, N-terminal domain"/>
    <property type="match status" value="1"/>
</dbReference>
<dbReference type="GO" id="GO:0006189">
    <property type="term" value="P:'de novo' IMP biosynthetic process"/>
    <property type="evidence" value="ECO:0007669"/>
    <property type="project" value="UniProtKB-UniRule"/>
</dbReference>
<evidence type="ECO:0000259" key="14">
    <source>
        <dbReference type="Pfam" id="PF00586"/>
    </source>
</evidence>
<dbReference type="InterPro" id="IPR004733">
    <property type="entry name" value="PurM_cligase"/>
</dbReference>
<evidence type="ECO:0000313" key="17">
    <source>
        <dbReference type="Proteomes" id="UP000031631"/>
    </source>
</evidence>
<dbReference type="PANTHER" id="PTHR10520">
    <property type="entry name" value="TRIFUNCTIONAL PURINE BIOSYNTHETIC PROTEIN ADENOSINE-3-RELATED"/>
    <property type="match status" value="1"/>
</dbReference>
<evidence type="ECO:0000256" key="9">
    <source>
        <dbReference type="ARBA" id="ARBA00031908"/>
    </source>
</evidence>
<evidence type="ECO:0000256" key="13">
    <source>
        <dbReference type="HAMAP-Rule" id="MF_00741"/>
    </source>
</evidence>
<comment type="pathway">
    <text evidence="1 13">Purine metabolism; IMP biosynthesis via de novo pathway; 5-amino-1-(5-phospho-D-ribosyl)imidazole from N(2)-formyl-N(1)-(5-phospho-D-ribosyl)glycinamide: step 2/2.</text>
</comment>
<dbReference type="SUPFAM" id="SSF56042">
    <property type="entry name" value="PurM C-terminal domain-like"/>
    <property type="match status" value="1"/>
</dbReference>
<dbReference type="GO" id="GO:0046084">
    <property type="term" value="P:adenine biosynthetic process"/>
    <property type="evidence" value="ECO:0007669"/>
    <property type="project" value="TreeGrafter"/>
</dbReference>
<organism evidence="16 17">
    <name type="scientific">Thiolapillus brandeum</name>
    <dbReference type="NCBI Taxonomy" id="1076588"/>
    <lineage>
        <taxon>Bacteria</taxon>
        <taxon>Pseudomonadati</taxon>
        <taxon>Pseudomonadota</taxon>
        <taxon>Gammaproteobacteria</taxon>
        <taxon>Chromatiales</taxon>
        <taxon>Sedimenticolaceae</taxon>
        <taxon>Thiolapillus</taxon>
    </lineage>
</organism>
<name>A0A7U6GK83_9GAMM</name>
<dbReference type="RefSeq" id="WP_041068570.1">
    <property type="nucleotide sequence ID" value="NZ_AP012273.1"/>
</dbReference>
<comment type="catalytic activity">
    <reaction evidence="12 13">
        <text>2-formamido-N(1)-(5-O-phospho-beta-D-ribosyl)acetamidine + ATP = 5-amino-1-(5-phospho-beta-D-ribosyl)imidazole + ADP + phosphate + H(+)</text>
        <dbReference type="Rhea" id="RHEA:23032"/>
        <dbReference type="ChEBI" id="CHEBI:15378"/>
        <dbReference type="ChEBI" id="CHEBI:30616"/>
        <dbReference type="ChEBI" id="CHEBI:43474"/>
        <dbReference type="ChEBI" id="CHEBI:137981"/>
        <dbReference type="ChEBI" id="CHEBI:147287"/>
        <dbReference type="ChEBI" id="CHEBI:456216"/>
        <dbReference type="EC" id="6.3.3.1"/>
    </reaction>
</comment>
<evidence type="ECO:0000256" key="12">
    <source>
        <dbReference type="ARBA" id="ARBA00049057"/>
    </source>
</evidence>
<evidence type="ECO:0000256" key="1">
    <source>
        <dbReference type="ARBA" id="ARBA00004686"/>
    </source>
</evidence>
<evidence type="ECO:0000256" key="11">
    <source>
        <dbReference type="ARBA" id="ARBA00033093"/>
    </source>
</evidence>
<dbReference type="NCBIfam" id="TIGR00878">
    <property type="entry name" value="purM"/>
    <property type="match status" value="1"/>
</dbReference>
<evidence type="ECO:0000259" key="15">
    <source>
        <dbReference type="Pfam" id="PF02769"/>
    </source>
</evidence>
<dbReference type="InterPro" id="IPR010918">
    <property type="entry name" value="PurM-like_C_dom"/>
</dbReference>
<feature type="domain" description="PurM-like N-terminal" evidence="14">
    <location>
        <begin position="64"/>
        <end position="169"/>
    </location>
</feature>
<sequence>MSSHDSPSEGLSYRQAGVDIDAGNALVENIKPMVRKTFRPGVLAGLGGFGALFELPVNEYREPVLVSGTDGVGTKLRLAMMLDKHDSIGIDLVAMCVNDIVVAGAEPLFFLDYFATGKLLLDRATDIVSGIARGCELSGCALIGGETAEMPGMYQGDDYDLAGFSVGIVEKSGILTGDKVRQGDVLLGLASSGPHSNGYSLIRKVLEVSGADVQADLDGRPLGEALLAPTRIYVKSLLALMAQLDVHAFAHITGGGLTENIPRVLPEGSAAHIDTSRWKRPPVFTWLQEQGNISEEEMLRTFNCGIGMMVCVAADDVAQAQEALTAAGEIVHVIGSIEAGSTDQPCVEYV</sequence>
<dbReference type="UniPathway" id="UPA00074">
    <property type="reaction ID" value="UER00129"/>
</dbReference>